<feature type="domain" description="PNPLA" evidence="5">
    <location>
        <begin position="9"/>
        <end position="198"/>
    </location>
</feature>
<evidence type="ECO:0000256" key="4">
    <source>
        <dbReference type="PROSITE-ProRule" id="PRU01161"/>
    </source>
</evidence>
<dbReference type="GO" id="GO:0016042">
    <property type="term" value="P:lipid catabolic process"/>
    <property type="evidence" value="ECO:0007669"/>
    <property type="project" value="UniProtKB-UniRule"/>
</dbReference>
<dbReference type="InterPro" id="IPR016035">
    <property type="entry name" value="Acyl_Trfase/lysoPLipase"/>
</dbReference>
<feature type="active site" description="Proton acceptor" evidence="4">
    <location>
        <position position="185"/>
    </location>
</feature>
<feature type="short sequence motif" description="GXSXG" evidence="4">
    <location>
        <begin position="53"/>
        <end position="57"/>
    </location>
</feature>
<protein>
    <recommendedName>
        <fullName evidence="5">PNPLA domain-containing protein</fullName>
    </recommendedName>
</protein>
<reference evidence="6 7" key="1">
    <citation type="submission" date="2017-12" db="EMBL/GenBank/DDBJ databases">
        <title>Comparative genomics of Botrytis spp.</title>
        <authorList>
            <person name="Valero-Jimenez C.A."/>
            <person name="Tapia P."/>
            <person name="Veloso J."/>
            <person name="Silva-Moreno E."/>
            <person name="Staats M."/>
            <person name="Valdes J.H."/>
            <person name="Van Kan J.A.L."/>
        </authorList>
    </citation>
    <scope>NUCLEOTIDE SEQUENCE [LARGE SCALE GENOMIC DNA]</scope>
    <source>
        <strain evidence="6 7">MUCL2120</strain>
    </source>
</reference>
<dbReference type="SUPFAM" id="SSF52151">
    <property type="entry name" value="FabD/lysophospholipase-like"/>
    <property type="match status" value="1"/>
</dbReference>
<evidence type="ECO:0000313" key="7">
    <source>
        <dbReference type="Proteomes" id="UP000297452"/>
    </source>
</evidence>
<comment type="caution">
    <text evidence="4">Lacks conserved residue(s) required for the propagation of feature annotation.</text>
</comment>
<evidence type="ECO:0000256" key="3">
    <source>
        <dbReference type="ARBA" id="ARBA00023098"/>
    </source>
</evidence>
<feature type="short sequence motif" description="GXGXXG" evidence="4">
    <location>
        <begin position="13"/>
        <end position="18"/>
    </location>
</feature>
<name>A0A4Z1I3C0_9HELO</name>
<evidence type="ECO:0000259" key="5">
    <source>
        <dbReference type="PROSITE" id="PS51635"/>
    </source>
</evidence>
<dbReference type="GO" id="GO:0047499">
    <property type="term" value="F:calcium-independent phospholipase A2 activity"/>
    <property type="evidence" value="ECO:0007669"/>
    <property type="project" value="TreeGrafter"/>
</dbReference>
<dbReference type="AlphaFoldDB" id="A0A4Z1I3C0"/>
<keyword evidence="2 4" id="KW-0442">Lipid degradation</keyword>
<dbReference type="GO" id="GO:0016020">
    <property type="term" value="C:membrane"/>
    <property type="evidence" value="ECO:0007669"/>
    <property type="project" value="TreeGrafter"/>
</dbReference>
<dbReference type="PROSITE" id="PS51635">
    <property type="entry name" value="PNPLA"/>
    <property type="match status" value="1"/>
</dbReference>
<accession>A0A4Z1I3C0</accession>
<comment type="caution">
    <text evidence="6">The sequence shown here is derived from an EMBL/GenBank/DDBJ whole genome shotgun (WGS) entry which is preliminary data.</text>
</comment>
<organism evidence="6 7">
    <name type="scientific">Botryotinia narcissicola</name>
    <dbReference type="NCBI Taxonomy" id="278944"/>
    <lineage>
        <taxon>Eukaryota</taxon>
        <taxon>Fungi</taxon>
        <taxon>Dikarya</taxon>
        <taxon>Ascomycota</taxon>
        <taxon>Pezizomycotina</taxon>
        <taxon>Leotiomycetes</taxon>
        <taxon>Helotiales</taxon>
        <taxon>Sclerotiniaceae</taxon>
        <taxon>Botryotinia</taxon>
    </lineage>
</organism>
<keyword evidence="3 4" id="KW-0443">Lipid metabolism</keyword>
<dbReference type="GO" id="GO:0046486">
    <property type="term" value="P:glycerolipid metabolic process"/>
    <property type="evidence" value="ECO:0007669"/>
    <property type="project" value="UniProtKB-ARBA"/>
</dbReference>
<dbReference type="Gene3D" id="3.40.50.300">
    <property type="entry name" value="P-loop containing nucleotide triphosphate hydrolases"/>
    <property type="match status" value="1"/>
</dbReference>
<keyword evidence="1 4" id="KW-0378">Hydrolase</keyword>
<dbReference type="Pfam" id="PF01734">
    <property type="entry name" value="Patatin"/>
    <property type="match status" value="1"/>
</dbReference>
<dbReference type="InterPro" id="IPR027417">
    <property type="entry name" value="P-loop_NTPase"/>
</dbReference>
<evidence type="ECO:0000256" key="1">
    <source>
        <dbReference type="ARBA" id="ARBA00022801"/>
    </source>
</evidence>
<dbReference type="STRING" id="278944.A0A4Z1I3C0"/>
<feature type="active site" description="Nucleophile" evidence="4">
    <location>
        <position position="55"/>
    </location>
</feature>
<dbReference type="InterPro" id="IPR002641">
    <property type="entry name" value="PNPLA_dom"/>
</dbReference>
<dbReference type="Gene3D" id="3.40.1090.10">
    <property type="entry name" value="Cytosolic phospholipase A2 catalytic domain"/>
    <property type="match status" value="1"/>
</dbReference>
<dbReference type="SUPFAM" id="SSF52540">
    <property type="entry name" value="P-loop containing nucleoside triphosphate hydrolases"/>
    <property type="match status" value="1"/>
</dbReference>
<dbReference type="OrthoDB" id="626167at2759"/>
<dbReference type="Proteomes" id="UP000297452">
    <property type="component" value="Unassembled WGS sequence"/>
</dbReference>
<sequence length="700" mass="79050">MTAPPLRLLSLDGGGIRGLSELIILDDIMDRLKYALKSPVDLLPADDFDMICGTSNGASYQMQCFLGKEIFKNKRSKSVHGYAFESSNMERAVKNLLEVKYGHGHGNDRMLADEEETRHSCKAFVCAVSSSHVEGDPTKFRTWSVAKDRSPNCKIWDAARATCAASRFFQSILIEENGIDEEFVDAGLGCNNPIKQLISEAKSEFAQMRAVACILSIGAGIPKALDFTRLKSLTEKVAPMSLVNVLKGMATSTEKEAAEMENKFANVPGVYDRSNVGRDIGDIGLEELEELGQHYPQSLNTSAFHAPKLIDMASCLDLACMQLTFSKVWGGGSGKTQLALHYCRKAVSQGGFNAVLWIDGTAKTSIDQSFSRIVDSIIRKSLGSVDITSFPVLVRKQIEMWKEPWLLVFDNFDDPANCDITKYLPQRDFGLIINYKTLDPAAPDQEITLTIFTTWELSYNRISGSKEIIETKRHFLLISAYFGGSCIDECVFRQFLETNFERPSWINIFQDQETYEWNNSAFLAVVTELRGLSLFRSNSVLSQGAVYSFHPMTRKWALYRQSRTERQDLALEAMAILVNSNFDMPADKNLVYPSTVTMQHNSLPDPPMGTWCEGRLLRSLALVYQQMARSVPREQRKLYEACTTFLEIENKLLHHIEKFWGEQIWLKRHISKKLYRTLQSLEPKKKCHLETPSFAEKIHL</sequence>
<dbReference type="EMBL" id="PQXJ01000237">
    <property type="protein sequence ID" value="TGO55795.1"/>
    <property type="molecule type" value="Genomic_DNA"/>
</dbReference>
<proteinExistence type="predicted"/>
<evidence type="ECO:0000313" key="6">
    <source>
        <dbReference type="EMBL" id="TGO55795.1"/>
    </source>
</evidence>
<keyword evidence="7" id="KW-1185">Reference proteome</keyword>
<dbReference type="GO" id="GO:0019369">
    <property type="term" value="P:arachidonate metabolic process"/>
    <property type="evidence" value="ECO:0007669"/>
    <property type="project" value="TreeGrafter"/>
</dbReference>
<dbReference type="PANTHER" id="PTHR24185:SF1">
    <property type="entry name" value="CALCIUM-INDEPENDENT PHOSPHOLIPASE A2-GAMMA"/>
    <property type="match status" value="1"/>
</dbReference>
<dbReference type="PANTHER" id="PTHR24185">
    <property type="entry name" value="CALCIUM-INDEPENDENT PHOSPHOLIPASE A2-GAMMA"/>
    <property type="match status" value="1"/>
</dbReference>
<gene>
    <name evidence="6" type="ORF">BOTNAR_0237g00120</name>
</gene>
<evidence type="ECO:0000256" key="2">
    <source>
        <dbReference type="ARBA" id="ARBA00022963"/>
    </source>
</evidence>